<feature type="chain" id="PRO_5017066162" description="Lysozyme" evidence="5">
    <location>
        <begin position="38"/>
        <end position="696"/>
    </location>
</feature>
<evidence type="ECO:0000313" key="7">
    <source>
        <dbReference type="Proteomes" id="UP000253094"/>
    </source>
</evidence>
<dbReference type="OrthoDB" id="166934at2"/>
<protein>
    <recommendedName>
        <fullName evidence="8">Lysozyme</fullName>
    </recommendedName>
</protein>
<dbReference type="Gene3D" id="2.40.128.340">
    <property type="match status" value="1"/>
</dbReference>
<dbReference type="Proteomes" id="UP000253094">
    <property type="component" value="Unassembled WGS sequence"/>
</dbReference>
<feature type="signal peptide" evidence="5">
    <location>
        <begin position="1"/>
        <end position="37"/>
    </location>
</feature>
<dbReference type="InterPro" id="IPR002053">
    <property type="entry name" value="Glyco_hydro_25"/>
</dbReference>
<evidence type="ECO:0000313" key="6">
    <source>
        <dbReference type="EMBL" id="RCG27876.1"/>
    </source>
</evidence>
<keyword evidence="7" id="KW-1185">Reference proteome</keyword>
<evidence type="ECO:0000256" key="1">
    <source>
        <dbReference type="ARBA" id="ARBA00010646"/>
    </source>
</evidence>
<dbReference type="SUPFAM" id="SSF69318">
    <property type="entry name" value="Integrin alpha N-terminal domain"/>
    <property type="match status" value="1"/>
</dbReference>
<dbReference type="GO" id="GO:0016998">
    <property type="term" value="P:cell wall macromolecule catabolic process"/>
    <property type="evidence" value="ECO:0007669"/>
    <property type="project" value="InterPro"/>
</dbReference>
<evidence type="ECO:0000256" key="4">
    <source>
        <dbReference type="ARBA" id="ARBA00023295"/>
    </source>
</evidence>
<dbReference type="Pfam" id="PF01183">
    <property type="entry name" value="Glyco_hydro_25"/>
    <property type="match status" value="1"/>
</dbReference>
<organism evidence="6 7">
    <name type="scientific">Sphaerisporangium album</name>
    <dbReference type="NCBI Taxonomy" id="509200"/>
    <lineage>
        <taxon>Bacteria</taxon>
        <taxon>Bacillati</taxon>
        <taxon>Actinomycetota</taxon>
        <taxon>Actinomycetes</taxon>
        <taxon>Streptosporangiales</taxon>
        <taxon>Streptosporangiaceae</taxon>
        <taxon>Sphaerisporangium</taxon>
    </lineage>
</organism>
<dbReference type="PANTHER" id="PTHR44103">
    <property type="entry name" value="PROPROTEIN CONVERTASE P"/>
    <property type="match status" value="1"/>
</dbReference>
<keyword evidence="4" id="KW-0326">Glycosidase</keyword>
<evidence type="ECO:0000256" key="3">
    <source>
        <dbReference type="ARBA" id="ARBA00022801"/>
    </source>
</evidence>
<evidence type="ECO:0000256" key="2">
    <source>
        <dbReference type="ARBA" id="ARBA00022729"/>
    </source>
</evidence>
<dbReference type="EMBL" id="QOIL01000015">
    <property type="protein sequence ID" value="RCG27876.1"/>
    <property type="molecule type" value="Genomic_DNA"/>
</dbReference>
<sequence length="696" mass="73692">MSAFSVQFGRRSKWAHRLVAAVLAVGIAGALGQPANASSASPQPGQYPVKGVDITEYQHPGGASVNWSQIRQSGVTFATLKATRSTNKINSYFRGDLAASLAQGIATAPYHFFTGYSANTAGAQADYFIAELRAAGYTGHRAGELPPILDMEWTDDGTSACPPYTTVSQAQIFLDKVQAAFGVKPWIYTAAGFMTGCMASTTAFGSYGLQVADYGSGRTTPRVPPGWSTWLMWQYADVGSVPGVPTTNVTLNVFNGTQAQLDALAHRDVPPPPAPLPGTLGDFDGDGKQDIAGVAGGDLWIHRNTSTPGNFSTQGTFISSGWGTVGKFMAGDFDADGKDDIIGFNGGDELMIWRSTSTATTFSFAAYKSLGTGWGIFDKLLPLADYDGDGKVDIAGIAGSDLWIHRNTSTPGNFSTTGVFVSTGWRTVSKFMGGDFDADGKSDIIGFNGGDELMIWRSTSTATTFSFAAYKSLGTGWGIFTQFLPLADYDGDGKVDIAGIAGSDLWIHRNTSTPGNFSTTGVFVSTGWRTVSKFMGGDFDADGKSDIIGFNGGDELMIWRSTSTATTFSFAAYKSLGTGWGIFTQFLPLADYDGDGKVDIAGIAGSDLWIHRNTSTPGNFSTTGVFVSTGWRTVTKFIGGDFDADGKSDIIGFNGGDELMIWRSTSTATTFSFAAYKSLGTGWGIFRQLLTTAANN</sequence>
<evidence type="ECO:0008006" key="8">
    <source>
        <dbReference type="Google" id="ProtNLM"/>
    </source>
</evidence>
<comment type="caution">
    <text evidence="6">The sequence shown here is derived from an EMBL/GenBank/DDBJ whole genome shotgun (WGS) entry which is preliminary data.</text>
</comment>
<dbReference type="SMART" id="SM00641">
    <property type="entry name" value="Glyco_25"/>
    <property type="match status" value="1"/>
</dbReference>
<dbReference type="GO" id="GO:0003796">
    <property type="term" value="F:lysozyme activity"/>
    <property type="evidence" value="ECO:0007669"/>
    <property type="project" value="InterPro"/>
</dbReference>
<evidence type="ECO:0000256" key="5">
    <source>
        <dbReference type="SAM" id="SignalP"/>
    </source>
</evidence>
<gene>
    <name evidence="6" type="ORF">DQ384_25455</name>
</gene>
<dbReference type="SUPFAM" id="SSF51445">
    <property type="entry name" value="(Trans)glycosidases"/>
    <property type="match status" value="1"/>
</dbReference>
<dbReference type="Pfam" id="PF13517">
    <property type="entry name" value="FG-GAP_3"/>
    <property type="match status" value="3"/>
</dbReference>
<dbReference type="PANTHER" id="PTHR44103:SF1">
    <property type="entry name" value="PROPROTEIN CONVERTASE P"/>
    <property type="match status" value="1"/>
</dbReference>
<dbReference type="InterPro" id="IPR028994">
    <property type="entry name" value="Integrin_alpha_N"/>
</dbReference>
<comment type="similarity">
    <text evidence="1">Belongs to the glycosyl hydrolase 25 family.</text>
</comment>
<dbReference type="GO" id="GO:0009253">
    <property type="term" value="P:peptidoglycan catabolic process"/>
    <property type="evidence" value="ECO:0007669"/>
    <property type="project" value="InterPro"/>
</dbReference>
<dbReference type="InterPro" id="IPR018077">
    <property type="entry name" value="Glyco_hydro_fam25_subgr"/>
</dbReference>
<dbReference type="InterPro" id="IPR013517">
    <property type="entry name" value="FG-GAP"/>
</dbReference>
<dbReference type="Gene3D" id="3.20.20.80">
    <property type="entry name" value="Glycosidases"/>
    <property type="match status" value="1"/>
</dbReference>
<dbReference type="AlphaFoldDB" id="A0A367FBX9"/>
<reference evidence="6 7" key="1">
    <citation type="submission" date="2018-06" db="EMBL/GenBank/DDBJ databases">
        <title>Sphaerisporangium craniellae sp. nov., isolated from a marine sponge in the South China Sea.</title>
        <authorList>
            <person name="Li L."/>
        </authorList>
    </citation>
    <scope>NUCLEOTIDE SEQUENCE [LARGE SCALE GENOMIC DNA]</scope>
    <source>
        <strain evidence="6 7">CCTCC AA 208026</strain>
    </source>
</reference>
<name>A0A367FBX9_9ACTN</name>
<keyword evidence="3" id="KW-0378">Hydrolase</keyword>
<keyword evidence="2 5" id="KW-0732">Signal</keyword>
<accession>A0A367FBX9</accession>
<dbReference type="InterPro" id="IPR017853">
    <property type="entry name" value="GH"/>
</dbReference>
<dbReference type="PROSITE" id="PS51904">
    <property type="entry name" value="GLYCOSYL_HYDROL_F25_2"/>
    <property type="match status" value="1"/>
</dbReference>
<proteinExistence type="inferred from homology"/>